<dbReference type="PROSITE" id="PS00622">
    <property type="entry name" value="HTH_LUXR_1"/>
    <property type="match status" value="1"/>
</dbReference>
<evidence type="ECO:0000313" key="3">
    <source>
        <dbReference type="EMBL" id="GGB19020.1"/>
    </source>
</evidence>
<comment type="caution">
    <text evidence="3">The sequence shown here is derived from an EMBL/GenBank/DDBJ whole genome shotgun (WGS) entry which is preliminary data.</text>
</comment>
<name>A0A916WQ42_9MICO</name>
<accession>A0A916WQ42</accession>
<dbReference type="PROSITE" id="PS51832">
    <property type="entry name" value="HD_GYP"/>
    <property type="match status" value="1"/>
</dbReference>
<organism evidence="3 4">
    <name type="scientific">Flexivirga endophytica</name>
    <dbReference type="NCBI Taxonomy" id="1849103"/>
    <lineage>
        <taxon>Bacteria</taxon>
        <taxon>Bacillati</taxon>
        <taxon>Actinomycetota</taxon>
        <taxon>Actinomycetes</taxon>
        <taxon>Micrococcales</taxon>
        <taxon>Dermacoccaceae</taxon>
        <taxon>Flexivirga</taxon>
    </lineage>
</organism>
<dbReference type="Pfam" id="PF00196">
    <property type="entry name" value="GerE"/>
    <property type="match status" value="1"/>
</dbReference>
<dbReference type="SMART" id="SM00421">
    <property type="entry name" value="HTH_LUXR"/>
    <property type="match status" value="1"/>
</dbReference>
<evidence type="ECO:0000259" key="1">
    <source>
        <dbReference type="PROSITE" id="PS50043"/>
    </source>
</evidence>
<reference evidence="3" key="1">
    <citation type="journal article" date="2014" name="Int. J. Syst. Evol. Microbiol.">
        <title>Complete genome sequence of Corynebacterium casei LMG S-19264T (=DSM 44701T), isolated from a smear-ripened cheese.</title>
        <authorList>
            <consortium name="US DOE Joint Genome Institute (JGI-PGF)"/>
            <person name="Walter F."/>
            <person name="Albersmeier A."/>
            <person name="Kalinowski J."/>
            <person name="Ruckert C."/>
        </authorList>
    </citation>
    <scope>NUCLEOTIDE SEQUENCE</scope>
    <source>
        <strain evidence="3">CGMCC 1.15085</strain>
    </source>
</reference>
<reference evidence="3" key="2">
    <citation type="submission" date="2020-09" db="EMBL/GenBank/DDBJ databases">
        <authorList>
            <person name="Sun Q."/>
            <person name="Zhou Y."/>
        </authorList>
    </citation>
    <scope>NUCLEOTIDE SEQUENCE</scope>
    <source>
        <strain evidence="3">CGMCC 1.15085</strain>
    </source>
</reference>
<dbReference type="Proteomes" id="UP000636793">
    <property type="component" value="Unassembled WGS sequence"/>
</dbReference>
<dbReference type="CDD" id="cd00077">
    <property type="entry name" value="HDc"/>
    <property type="match status" value="1"/>
</dbReference>
<dbReference type="EMBL" id="BMHI01000001">
    <property type="protein sequence ID" value="GGB19020.1"/>
    <property type="molecule type" value="Genomic_DNA"/>
</dbReference>
<dbReference type="AlphaFoldDB" id="A0A916WQ42"/>
<dbReference type="PANTHER" id="PTHR45228">
    <property type="entry name" value="CYCLIC DI-GMP PHOSPHODIESTERASE TM_0186-RELATED"/>
    <property type="match status" value="1"/>
</dbReference>
<dbReference type="InterPro" id="IPR016032">
    <property type="entry name" value="Sig_transdc_resp-reg_C-effctor"/>
</dbReference>
<evidence type="ECO:0000313" key="4">
    <source>
        <dbReference type="Proteomes" id="UP000636793"/>
    </source>
</evidence>
<protein>
    <submittedName>
        <fullName evidence="3">Metal-dependent phosphohydrolase</fullName>
    </submittedName>
</protein>
<dbReference type="Pfam" id="PF13487">
    <property type="entry name" value="HD_5"/>
    <property type="match status" value="1"/>
</dbReference>
<dbReference type="Gene3D" id="1.10.3210.10">
    <property type="entry name" value="Hypothetical protein af1432"/>
    <property type="match status" value="2"/>
</dbReference>
<evidence type="ECO:0000259" key="2">
    <source>
        <dbReference type="PROSITE" id="PS51832"/>
    </source>
</evidence>
<dbReference type="SUPFAM" id="SSF46894">
    <property type="entry name" value="C-terminal effector domain of the bipartite response regulators"/>
    <property type="match status" value="1"/>
</dbReference>
<dbReference type="InterPro" id="IPR037522">
    <property type="entry name" value="HD_GYP_dom"/>
</dbReference>
<feature type="domain" description="HD-GYP" evidence="2">
    <location>
        <begin position="251"/>
        <end position="448"/>
    </location>
</feature>
<dbReference type="Gene3D" id="1.10.10.10">
    <property type="entry name" value="Winged helix-like DNA-binding domain superfamily/Winged helix DNA-binding domain"/>
    <property type="match status" value="1"/>
</dbReference>
<keyword evidence="4" id="KW-1185">Reference proteome</keyword>
<dbReference type="SUPFAM" id="SSF109604">
    <property type="entry name" value="HD-domain/PDEase-like"/>
    <property type="match status" value="1"/>
</dbReference>
<dbReference type="PROSITE" id="PS50043">
    <property type="entry name" value="HTH_LUXR_2"/>
    <property type="match status" value="1"/>
</dbReference>
<feature type="domain" description="HTH luxR-type" evidence="1">
    <location>
        <begin position="443"/>
        <end position="508"/>
    </location>
</feature>
<dbReference type="CDD" id="cd06170">
    <property type="entry name" value="LuxR_C_like"/>
    <property type="match status" value="1"/>
</dbReference>
<proteinExistence type="predicted"/>
<dbReference type="PRINTS" id="PR00038">
    <property type="entry name" value="HTHLUXR"/>
</dbReference>
<dbReference type="GO" id="GO:0003677">
    <property type="term" value="F:DNA binding"/>
    <property type="evidence" value="ECO:0007669"/>
    <property type="project" value="InterPro"/>
</dbReference>
<dbReference type="RefSeq" id="WP_188835462.1">
    <property type="nucleotide sequence ID" value="NZ_BMHI01000001.1"/>
</dbReference>
<dbReference type="GO" id="GO:0006355">
    <property type="term" value="P:regulation of DNA-templated transcription"/>
    <property type="evidence" value="ECO:0007669"/>
    <property type="project" value="InterPro"/>
</dbReference>
<dbReference type="InterPro" id="IPR000792">
    <property type="entry name" value="Tscrpt_reg_LuxR_C"/>
</dbReference>
<dbReference type="InterPro" id="IPR003607">
    <property type="entry name" value="HD/PDEase_dom"/>
</dbReference>
<dbReference type="InterPro" id="IPR036388">
    <property type="entry name" value="WH-like_DNA-bd_sf"/>
</dbReference>
<dbReference type="InterPro" id="IPR052020">
    <property type="entry name" value="Cyclic_di-GMP/3'3'-cGAMP_PDE"/>
</dbReference>
<sequence length="524" mass="56437">MKQEPVQLAEILASLSLATDLGLGLPAEHVLRQTVIAARLAELAGLDDEVRADTFYVSLLAWVGCVADSHELATWFGDDRQMRADSYGVDRRPLKMMPFMLSHVGAGRPPGQRMAVAARFVGGGFRDALGTFVTHCQTTGDIADCLGMRESVRRSLSQAFERWDGKGVPGEVGGEGLEQAIRIVQIADDTEVFAHSGDVDAAVEMLGTGRGREFDPALVDLCVEHAAAILHGLDDLDAWPVVISGCAALDRTLGDEELTPALEAFADYADLKSPWYLGHSRAVGALAQRAATISGAVDPDLALRAGLVHRLGAIGVSSSVWNKAEPWSAVERERVRTVPYLTERVLSRQPTLARIGRLAAMTHERLDGSGYPRGLTATSLDGPARLLAASDFYQDLVEARPGRPAVGEAERAEAMHTEVRAGRLDAASVEAVLHAAGHRVSRRVPQVASLTAREVEVLVLLVRGMSTKDIARRLTVSPRTVTAHLEHIYAKTGTSSRGAASMFALRHGLVSAEQHWQRTPSEDR</sequence>
<gene>
    <name evidence="3" type="ORF">GCM10011492_06120</name>
</gene>